<name>A0AAV6KD84_9ERIC</name>
<keyword evidence="2" id="KW-1185">Reference proteome</keyword>
<dbReference type="AlphaFoldDB" id="A0AAV6KD84"/>
<comment type="caution">
    <text evidence="1">The sequence shown here is derived from an EMBL/GenBank/DDBJ whole genome shotgun (WGS) entry which is preliminary data.</text>
</comment>
<dbReference type="InterPro" id="IPR006439">
    <property type="entry name" value="HAD-SF_hydro_IA"/>
</dbReference>
<dbReference type="InterPro" id="IPR010237">
    <property type="entry name" value="Pyr-5-nucltdase"/>
</dbReference>
<sequence>MEYDDRYRQVQRPKYDCLLFDLDDTLYPLSSGLAASCGKNIQDFMVEKLGIDRSKIPALSNLLYKNYGTTMAGLRPFESSLCSVLQAIGYDFDYDEYHSFVHGRLPYENLKPDPVLRHLLLSLPIRKVIFTNADKVHAAKALSRLGLEDCFEGIICFETLNPIHKSTISDDEDDIEFVGSSISSTTASSNEIFDIVGHFSQPEPRSVLPKTPIVCKPSEDAIERALKIAKISPQRTLFFEDSTRNIQSGKHVGLHTVLVGTSHRVKGADHALESIHNIREALPELWEVDKKTELFFEDSVRNIQSGKRVGLHTVLVGTSHRVKGADYALESMHNIREALPELWEVDKKMEVSYPGKLTVETSVTA</sequence>
<dbReference type="NCBIfam" id="TIGR01993">
    <property type="entry name" value="Pyr-5-nucltdase"/>
    <property type="match status" value="1"/>
</dbReference>
<dbReference type="Proteomes" id="UP000823749">
    <property type="component" value="Chromosome 5"/>
</dbReference>
<dbReference type="CDD" id="cd02604">
    <property type="entry name" value="HAD_5NT"/>
    <property type="match status" value="1"/>
</dbReference>
<evidence type="ECO:0008006" key="3">
    <source>
        <dbReference type="Google" id="ProtNLM"/>
    </source>
</evidence>
<protein>
    <recommendedName>
        <fullName evidence="3">Ripening-related protein</fullName>
    </recommendedName>
</protein>
<proteinExistence type="predicted"/>
<dbReference type="PANTHER" id="PTHR12725:SF82">
    <property type="entry name" value="HALOACID DEHALOGENASE-LIKE HYDROLASE (HAD) SUPERFAMILY PROTEIN"/>
    <property type="match status" value="1"/>
</dbReference>
<dbReference type="SFLD" id="SFLDG01132">
    <property type="entry name" value="C1.5.3:_5'-Nucleotidase_Like"/>
    <property type="match status" value="1"/>
</dbReference>
<evidence type="ECO:0000313" key="1">
    <source>
        <dbReference type="EMBL" id="KAG5550248.1"/>
    </source>
</evidence>
<dbReference type="EMBL" id="JACTNZ010000005">
    <property type="protein sequence ID" value="KAG5550248.1"/>
    <property type="molecule type" value="Genomic_DNA"/>
</dbReference>
<dbReference type="SUPFAM" id="SSF56784">
    <property type="entry name" value="HAD-like"/>
    <property type="match status" value="2"/>
</dbReference>
<reference evidence="1" key="1">
    <citation type="submission" date="2020-08" db="EMBL/GenBank/DDBJ databases">
        <title>Plant Genome Project.</title>
        <authorList>
            <person name="Zhang R.-G."/>
        </authorList>
    </citation>
    <scope>NUCLEOTIDE SEQUENCE</scope>
    <source>
        <strain evidence="1">WSP0</strain>
        <tissue evidence="1">Leaf</tissue>
    </source>
</reference>
<dbReference type="InterPro" id="IPR036412">
    <property type="entry name" value="HAD-like_sf"/>
</dbReference>
<gene>
    <name evidence="1" type="ORF">RHGRI_015268</name>
</gene>
<dbReference type="Pfam" id="PF13419">
    <property type="entry name" value="HAD_2"/>
    <property type="match status" value="1"/>
</dbReference>
<organism evidence="1 2">
    <name type="scientific">Rhododendron griersonianum</name>
    <dbReference type="NCBI Taxonomy" id="479676"/>
    <lineage>
        <taxon>Eukaryota</taxon>
        <taxon>Viridiplantae</taxon>
        <taxon>Streptophyta</taxon>
        <taxon>Embryophyta</taxon>
        <taxon>Tracheophyta</taxon>
        <taxon>Spermatophyta</taxon>
        <taxon>Magnoliopsida</taxon>
        <taxon>eudicotyledons</taxon>
        <taxon>Gunneridae</taxon>
        <taxon>Pentapetalae</taxon>
        <taxon>asterids</taxon>
        <taxon>Ericales</taxon>
        <taxon>Ericaceae</taxon>
        <taxon>Ericoideae</taxon>
        <taxon>Rhodoreae</taxon>
        <taxon>Rhododendron</taxon>
    </lineage>
</organism>
<dbReference type="PANTHER" id="PTHR12725">
    <property type="entry name" value="HALOACID DEHALOGENASE-LIKE HYDROLASE"/>
    <property type="match status" value="1"/>
</dbReference>
<evidence type="ECO:0000313" key="2">
    <source>
        <dbReference type="Proteomes" id="UP000823749"/>
    </source>
</evidence>
<dbReference type="SFLD" id="SFLDS00003">
    <property type="entry name" value="Haloacid_Dehalogenase"/>
    <property type="match status" value="1"/>
</dbReference>
<dbReference type="Gene3D" id="3.40.50.1000">
    <property type="entry name" value="HAD superfamily/HAD-like"/>
    <property type="match status" value="2"/>
</dbReference>
<accession>A0AAV6KD84</accession>
<dbReference type="SFLD" id="SFLDG01129">
    <property type="entry name" value="C1.5:_HAD__Beta-PGM__Phosphata"/>
    <property type="match status" value="1"/>
</dbReference>
<dbReference type="InterPro" id="IPR041492">
    <property type="entry name" value="HAD_2"/>
</dbReference>
<dbReference type="NCBIfam" id="TIGR01509">
    <property type="entry name" value="HAD-SF-IA-v3"/>
    <property type="match status" value="1"/>
</dbReference>
<dbReference type="InterPro" id="IPR023214">
    <property type="entry name" value="HAD_sf"/>
</dbReference>